<evidence type="ECO:0000259" key="2">
    <source>
        <dbReference type="Pfam" id="PF24536"/>
    </source>
</evidence>
<evidence type="ECO:0000313" key="3">
    <source>
        <dbReference type="Proteomes" id="UP000694865"/>
    </source>
</evidence>
<accession>A0ABM0LY54</accession>
<dbReference type="Pfam" id="PF06312">
    <property type="entry name" value="Neurexophilin"/>
    <property type="match status" value="1"/>
</dbReference>
<dbReference type="PANTHER" id="PTHR16165:SF5">
    <property type="entry name" value="NXPE FAMILY MEMBER 3"/>
    <property type="match status" value="1"/>
</dbReference>
<dbReference type="Pfam" id="PF24536">
    <property type="entry name" value="NXPE4_C"/>
    <property type="match status" value="1"/>
</dbReference>
<dbReference type="InterPro" id="IPR013783">
    <property type="entry name" value="Ig-like_fold"/>
</dbReference>
<dbReference type="GeneID" id="102801428"/>
<evidence type="ECO:0000313" key="4">
    <source>
        <dbReference type="RefSeq" id="XP_006812695.1"/>
    </source>
</evidence>
<dbReference type="InterPro" id="IPR057106">
    <property type="entry name" value="NXPE4_C"/>
</dbReference>
<sequence length="633" mass="72934">MVLDIELLIGKGNSSAINYYLHHKEIDKYKLAFYAYKDMTGHIPETNFVMRRTNVSYSTSEPQGLGKVITDNVTNNTKTVTSVQYVPVLYEKNDVQKRNTSSSYIEEQTMNPAGKTYLSALLYERMETKLPISQKLELMYPYDAYTRFGLEWKGIVEEYEHAYSHLKTEEKKSSVPFILGKETFWMSSTEKSRAYFYENELHFKKGDHIHVVVETYDKYDNRRNKGGDMFQAVMSNTQLQKSTAGRVYDYGNGTYSIYFYAAWSGDAYISVYLLFTRELILHFNSERLKEQRIPWTGHFGDGVKKETTACSLLREGVWADKCTYGNENSLGGTVFICDKPKSFSCQQLVNATSGIAVLEEVAEQEKRKIAHLFKGKEQTRLACTPLAIKITDSSFKLPSLPPCGPDLPIPISDGYWSDNNTYVSLVCKSQQWTPVQVRKCLSNVAIRLCGDSTIVQIRQRLNWFHNHTDIISGKGFFSVGPNPVYFWDFTFESEFLDRITKEHCASKKYVVMMNIMFHYASWSLRSYIDRLFVTKFAVQRLLKRCPTAVVIFKSAHARDNVNGNQCLHSSNWVFYDMDRMIRSVFSGIGVHFLGVWDMCLSHFSKPNVHMSQYVIEQEVQLMFSYICPELVEG</sequence>
<dbReference type="Proteomes" id="UP000694865">
    <property type="component" value="Unplaced"/>
</dbReference>
<protein>
    <submittedName>
        <fullName evidence="4">NXPE family member 3-like</fullName>
    </submittedName>
</protein>
<dbReference type="InterPro" id="IPR026845">
    <property type="entry name" value="NXPH/NXPE"/>
</dbReference>
<dbReference type="InterPro" id="IPR014756">
    <property type="entry name" value="Ig_E-set"/>
</dbReference>
<dbReference type="PANTHER" id="PTHR16165">
    <property type="entry name" value="NXPE FAMILY MEMBER"/>
    <property type="match status" value="1"/>
</dbReference>
<dbReference type="SUPFAM" id="SSF81296">
    <property type="entry name" value="E set domains"/>
    <property type="match status" value="1"/>
</dbReference>
<keyword evidence="3" id="KW-1185">Reference proteome</keyword>
<dbReference type="RefSeq" id="XP_006812695.1">
    <property type="nucleotide sequence ID" value="XM_006812632.1"/>
</dbReference>
<gene>
    <name evidence="4" type="primary">LOC102801428</name>
</gene>
<proteinExistence type="inferred from homology"/>
<feature type="domain" description="NXPE C-terminal" evidence="2">
    <location>
        <begin position="497"/>
        <end position="627"/>
    </location>
</feature>
<evidence type="ECO:0000256" key="1">
    <source>
        <dbReference type="ARBA" id="ARBA00005431"/>
    </source>
</evidence>
<comment type="similarity">
    <text evidence="1">Belongs to the NXPE family.</text>
</comment>
<name>A0ABM0LY54_SACKO</name>
<organism evidence="3 4">
    <name type="scientific">Saccoglossus kowalevskii</name>
    <name type="common">Acorn worm</name>
    <dbReference type="NCBI Taxonomy" id="10224"/>
    <lineage>
        <taxon>Eukaryota</taxon>
        <taxon>Metazoa</taxon>
        <taxon>Hemichordata</taxon>
        <taxon>Enteropneusta</taxon>
        <taxon>Harrimaniidae</taxon>
        <taxon>Saccoglossus</taxon>
    </lineage>
</organism>
<dbReference type="Gene3D" id="2.60.40.10">
    <property type="entry name" value="Immunoglobulins"/>
    <property type="match status" value="1"/>
</dbReference>
<reference evidence="4" key="1">
    <citation type="submission" date="2025-08" db="UniProtKB">
        <authorList>
            <consortium name="RefSeq"/>
        </authorList>
    </citation>
    <scope>IDENTIFICATION</scope>
    <source>
        <tissue evidence="4">Testes</tissue>
    </source>
</reference>